<dbReference type="PANTHER" id="PTHR35740">
    <property type="entry name" value="OS12G0111700 PROTEIN"/>
    <property type="match status" value="1"/>
</dbReference>
<dbReference type="Proteomes" id="UP000187609">
    <property type="component" value="Unassembled WGS sequence"/>
</dbReference>
<comment type="caution">
    <text evidence="2">The sequence shown here is derived from an EMBL/GenBank/DDBJ whole genome shotgun (WGS) entry which is preliminary data.</text>
</comment>
<dbReference type="EMBL" id="MJEQ01001112">
    <property type="protein sequence ID" value="OIT32177.1"/>
    <property type="molecule type" value="Genomic_DNA"/>
</dbReference>
<gene>
    <name evidence="2" type="ORF">A4A49_11646</name>
</gene>
<sequence>MATQRNSSSKSMNNKKRQPLSDISNFNLIPTSTLRKLVSSSSAASSSKPQNVFRKPPISVSKSDSNTSKPNNNSPSNNSAEVNSVTSVASSNFNSAQNPNPVDISTVRRVARVPDYLLTTPGRDNEAVVYNRRQTTEKSNLEAAAPNFTSSLHENKKDKRKEIDEPFLSLPPTITKDKGKAIAEPFSSLSPETKKDKGKGIAVLSTPVSENKKKKGMVIHEPFVSSSPQRVKAKAKAISHQHFPTDEKAAEEKVGVLTRSFTSLKKTRGKGMEDTSVFSCPTFPKTRTNRTEFNGAGNIKPSGSWTDPSGKRKKRRCTEQKPVLEDSLPEDFVNYWRKHFQEVDEFELPEEEASYSDLE</sequence>
<dbReference type="OrthoDB" id="1903589at2759"/>
<name>A0A314KSU3_NICAT</name>
<reference evidence="2" key="1">
    <citation type="submission" date="2016-11" db="EMBL/GenBank/DDBJ databases">
        <title>The genome of Nicotiana attenuata.</title>
        <authorList>
            <person name="Xu S."/>
            <person name="Brockmoeller T."/>
            <person name="Gaquerel E."/>
            <person name="Navarro A."/>
            <person name="Kuhl H."/>
            <person name="Gase K."/>
            <person name="Ling Z."/>
            <person name="Zhou W."/>
            <person name="Kreitzer C."/>
            <person name="Stanke M."/>
            <person name="Tang H."/>
            <person name="Lyons E."/>
            <person name="Pandey P."/>
            <person name="Pandey S.P."/>
            <person name="Timmermann B."/>
            <person name="Baldwin I.T."/>
        </authorList>
    </citation>
    <scope>NUCLEOTIDE SEQUENCE [LARGE SCALE GENOMIC DNA]</scope>
    <source>
        <strain evidence="2">UT</strain>
    </source>
</reference>
<feature type="compositionally biased region" description="Polar residues" evidence="1">
    <location>
        <begin position="80"/>
        <end position="100"/>
    </location>
</feature>
<feature type="region of interest" description="Disordered" evidence="1">
    <location>
        <begin position="1"/>
        <end position="101"/>
    </location>
</feature>
<accession>A0A314KSU3</accession>
<proteinExistence type="predicted"/>
<protein>
    <submittedName>
        <fullName evidence="2">Uncharacterized protein</fullName>
    </submittedName>
</protein>
<feature type="compositionally biased region" description="Polar residues" evidence="1">
    <location>
        <begin position="21"/>
        <end position="34"/>
    </location>
</feature>
<dbReference type="AlphaFoldDB" id="A0A314KSU3"/>
<feature type="region of interest" description="Disordered" evidence="1">
    <location>
        <begin position="288"/>
        <end position="323"/>
    </location>
</feature>
<dbReference type="SMR" id="A0A314KSU3"/>
<feature type="compositionally biased region" description="Low complexity" evidence="1">
    <location>
        <begin position="1"/>
        <end position="12"/>
    </location>
</feature>
<dbReference type="Gramene" id="OIT32177">
    <property type="protein sequence ID" value="OIT32177"/>
    <property type="gene ID" value="A4A49_11646"/>
</dbReference>
<feature type="compositionally biased region" description="Low complexity" evidence="1">
    <location>
        <begin position="61"/>
        <end position="79"/>
    </location>
</feature>
<evidence type="ECO:0000256" key="1">
    <source>
        <dbReference type="SAM" id="MobiDB-lite"/>
    </source>
</evidence>
<organism evidence="2 3">
    <name type="scientific">Nicotiana attenuata</name>
    <name type="common">Coyote tobacco</name>
    <dbReference type="NCBI Taxonomy" id="49451"/>
    <lineage>
        <taxon>Eukaryota</taxon>
        <taxon>Viridiplantae</taxon>
        <taxon>Streptophyta</taxon>
        <taxon>Embryophyta</taxon>
        <taxon>Tracheophyta</taxon>
        <taxon>Spermatophyta</taxon>
        <taxon>Magnoliopsida</taxon>
        <taxon>eudicotyledons</taxon>
        <taxon>Gunneridae</taxon>
        <taxon>Pentapetalae</taxon>
        <taxon>asterids</taxon>
        <taxon>lamiids</taxon>
        <taxon>Solanales</taxon>
        <taxon>Solanaceae</taxon>
        <taxon>Nicotianoideae</taxon>
        <taxon>Nicotianeae</taxon>
        <taxon>Nicotiana</taxon>
    </lineage>
</organism>
<evidence type="ECO:0000313" key="2">
    <source>
        <dbReference type="EMBL" id="OIT32177.1"/>
    </source>
</evidence>
<evidence type="ECO:0000313" key="3">
    <source>
        <dbReference type="Proteomes" id="UP000187609"/>
    </source>
</evidence>
<dbReference type="KEGG" id="nau:109207691"/>
<dbReference type="PANTHER" id="PTHR35740:SF1">
    <property type="entry name" value="OS12G0111700 PROTEIN"/>
    <property type="match status" value="1"/>
</dbReference>
<keyword evidence="3" id="KW-1185">Reference proteome</keyword>